<dbReference type="OrthoDB" id="190287at2"/>
<dbReference type="Pfam" id="PF09719">
    <property type="entry name" value="C_GCAxxG_C_C"/>
    <property type="match status" value="1"/>
</dbReference>
<organism evidence="1 2">
    <name type="scientific">Peptostreptococcus stomatis DSM 17678</name>
    <dbReference type="NCBI Taxonomy" id="596315"/>
    <lineage>
        <taxon>Bacteria</taxon>
        <taxon>Bacillati</taxon>
        <taxon>Bacillota</taxon>
        <taxon>Clostridia</taxon>
        <taxon>Peptostreptococcales</taxon>
        <taxon>Peptostreptococcaceae</taxon>
        <taxon>Peptostreptococcus</taxon>
    </lineage>
</organism>
<comment type="caution">
    <text evidence="1">The sequence shown here is derived from an EMBL/GenBank/DDBJ whole genome shotgun (WGS) entry which is preliminary data.</text>
</comment>
<gene>
    <name evidence="1" type="ORF">HMPREF0634_0061</name>
</gene>
<name>E0E4S8_9FIRM</name>
<dbReference type="Proteomes" id="UP000003244">
    <property type="component" value="Unassembled WGS sequence"/>
</dbReference>
<sequence>MSKHSDLARDLFKEGYNCSQAIVLAFSDETGLDRDTALKMASPFGLGMAKLREVCGAVSGMFMVVGLLNGFTDPKDKGAKSEHYKVIRKLAEKFQEENGSIICKELLGLTGEKTPEGKPIMTKKPPCKDLVVQVSEMLDAYIEERKIQA</sequence>
<evidence type="ECO:0000313" key="1">
    <source>
        <dbReference type="EMBL" id="EFM64112.1"/>
    </source>
</evidence>
<keyword evidence="2" id="KW-1185">Reference proteome</keyword>
<protein>
    <submittedName>
        <fullName evidence="1">Oxidoreductase</fullName>
    </submittedName>
</protein>
<dbReference type="RefSeq" id="WP_007790783.1">
    <property type="nucleotide sequence ID" value="NZ_ADGQ01000070.1"/>
</dbReference>
<dbReference type="NCBIfam" id="TIGR01909">
    <property type="entry name" value="C_GCAxxG_C_C"/>
    <property type="match status" value="1"/>
</dbReference>
<dbReference type="eggNOG" id="COG1433">
    <property type="taxonomic scope" value="Bacteria"/>
</dbReference>
<dbReference type="InterPro" id="IPR010181">
    <property type="entry name" value="CGCAxxGCC_motif"/>
</dbReference>
<reference evidence="1 2" key="1">
    <citation type="submission" date="2010-08" db="EMBL/GenBank/DDBJ databases">
        <authorList>
            <person name="Harkins D.M."/>
            <person name="Madupu R."/>
            <person name="Durkin A.S."/>
            <person name="Torralba M."/>
            <person name="Methe B."/>
            <person name="Sutton G.G."/>
            <person name="Nelson K.E."/>
        </authorList>
    </citation>
    <scope>NUCLEOTIDE SEQUENCE [LARGE SCALE GENOMIC DNA]</scope>
    <source>
        <strain evidence="1 2">DSM 17678</strain>
    </source>
</reference>
<dbReference type="GeneID" id="84801299"/>
<proteinExistence type="predicted"/>
<accession>E0E4S8</accession>
<evidence type="ECO:0000313" key="2">
    <source>
        <dbReference type="Proteomes" id="UP000003244"/>
    </source>
</evidence>
<dbReference type="AlphaFoldDB" id="E0E4S8"/>
<dbReference type="EMBL" id="ADGQ01000070">
    <property type="protein sequence ID" value="EFM64112.1"/>
    <property type="molecule type" value="Genomic_DNA"/>
</dbReference>
<dbReference type="STRING" id="596315.HMPREF0634_0061"/>